<comment type="caution">
    <text evidence="2">The sequence shown here is derived from an EMBL/GenBank/DDBJ whole genome shotgun (WGS) entry which is preliminary data.</text>
</comment>
<reference evidence="2 3" key="1">
    <citation type="submission" date="2020-08" db="EMBL/GenBank/DDBJ databases">
        <title>Genomic Encyclopedia of Type Strains, Phase IV (KMG-IV): sequencing the most valuable type-strain genomes for metagenomic binning, comparative biology and taxonomic classification.</title>
        <authorList>
            <person name="Goeker M."/>
        </authorList>
    </citation>
    <scope>NUCLEOTIDE SEQUENCE [LARGE SCALE GENOMIC DNA]</scope>
    <source>
        <strain evidence="2 3">DSM 106146</strain>
    </source>
</reference>
<dbReference type="EC" id="2.1.1.37" evidence="2"/>
<feature type="domain" description="HTH cro/C1-type" evidence="1">
    <location>
        <begin position="13"/>
        <end position="68"/>
    </location>
</feature>
<evidence type="ECO:0000313" key="3">
    <source>
        <dbReference type="Proteomes" id="UP000543642"/>
    </source>
</evidence>
<gene>
    <name evidence="2" type="ORF">HNP82_003308</name>
</gene>
<dbReference type="InterPro" id="IPR001387">
    <property type="entry name" value="Cro/C1-type_HTH"/>
</dbReference>
<dbReference type="GO" id="GO:0003886">
    <property type="term" value="F:DNA (cytosine-5-)-methyltransferase activity"/>
    <property type="evidence" value="ECO:0007669"/>
    <property type="project" value="UniProtKB-EC"/>
</dbReference>
<dbReference type="Proteomes" id="UP000543642">
    <property type="component" value="Unassembled WGS sequence"/>
</dbReference>
<dbReference type="SUPFAM" id="SSF47413">
    <property type="entry name" value="lambda repressor-like DNA-binding domains"/>
    <property type="match status" value="1"/>
</dbReference>
<dbReference type="Gene3D" id="1.10.260.40">
    <property type="entry name" value="lambda repressor-like DNA-binding domains"/>
    <property type="match status" value="1"/>
</dbReference>
<dbReference type="EMBL" id="JACHFW010000020">
    <property type="protein sequence ID" value="MBB5266151.1"/>
    <property type="molecule type" value="Genomic_DNA"/>
</dbReference>
<keyword evidence="3" id="KW-1185">Reference proteome</keyword>
<dbReference type="InterPro" id="IPR010982">
    <property type="entry name" value="Lambda_DNA-bd_dom_sf"/>
</dbReference>
<keyword evidence="2" id="KW-0489">Methyltransferase</keyword>
<dbReference type="GO" id="GO:0032259">
    <property type="term" value="P:methylation"/>
    <property type="evidence" value="ECO:0007669"/>
    <property type="project" value="UniProtKB-KW"/>
</dbReference>
<dbReference type="GO" id="GO:0003677">
    <property type="term" value="F:DNA binding"/>
    <property type="evidence" value="ECO:0007669"/>
    <property type="project" value="InterPro"/>
</dbReference>
<keyword evidence="2" id="KW-0808">Transferase</keyword>
<dbReference type="AlphaFoldDB" id="A0A7W8HCU8"/>
<dbReference type="RefSeq" id="WP_087171829.1">
    <property type="nucleotide sequence ID" value="NZ_JACHFW010000020.1"/>
</dbReference>
<evidence type="ECO:0000259" key="1">
    <source>
        <dbReference type="Pfam" id="PF13443"/>
    </source>
</evidence>
<sequence>MDNATLSLSYNSLWKLLIDRKLKKKDLQNMAHLSSSVIAKMGKDQPVHLDTIVKICVALQCDISDVVTLCNKEA</sequence>
<protein>
    <submittedName>
        <fullName evidence="2">DNA (Cytosine-5)-methyltransferase 1</fullName>
        <ecNumber evidence="2">2.1.1.37</ecNumber>
    </submittedName>
</protein>
<evidence type="ECO:0000313" key="2">
    <source>
        <dbReference type="EMBL" id="MBB5266151.1"/>
    </source>
</evidence>
<proteinExistence type="predicted"/>
<dbReference type="Pfam" id="PF13443">
    <property type="entry name" value="HTH_26"/>
    <property type="match status" value="1"/>
</dbReference>
<organism evidence="2 3">
    <name type="scientific">Catenibacillus scindens</name>
    <dbReference type="NCBI Taxonomy" id="673271"/>
    <lineage>
        <taxon>Bacteria</taxon>
        <taxon>Bacillati</taxon>
        <taxon>Bacillota</taxon>
        <taxon>Clostridia</taxon>
        <taxon>Lachnospirales</taxon>
        <taxon>Lachnospiraceae</taxon>
        <taxon>Catenibacillus</taxon>
    </lineage>
</organism>
<accession>A0A7W8HCU8</accession>
<name>A0A7W8HCU8_9FIRM</name>